<comment type="caution">
    <text evidence="2">The sequence shown here is derived from an EMBL/GenBank/DDBJ whole genome shotgun (WGS) entry which is preliminary data.</text>
</comment>
<sequence length="92" mass="10019">RSDLVLRVFGEILLSGGLGICSCVILVKGSAWRVFIDLPFRSKAGICLDALDGGVFFEEVLMPSDLSNREPIYEGGIRFGRVDSTAAFSYEV</sequence>
<keyword evidence="1" id="KW-1133">Transmembrane helix</keyword>
<dbReference type="Proteomes" id="UP001057375">
    <property type="component" value="Unassembled WGS sequence"/>
</dbReference>
<feature type="non-terminal residue" evidence="2">
    <location>
        <position position="1"/>
    </location>
</feature>
<evidence type="ECO:0000313" key="3">
    <source>
        <dbReference type="Proteomes" id="UP001057375"/>
    </source>
</evidence>
<proteinExistence type="predicted"/>
<feature type="transmembrane region" description="Helical" evidence="1">
    <location>
        <begin position="12"/>
        <end position="35"/>
    </location>
</feature>
<reference evidence="2" key="1">
    <citation type="submission" date="2022-03" db="EMBL/GenBank/DDBJ databases">
        <title>Draft genome sequence of Aduncisulcus paluster, a free-living microaerophilic Fornicata.</title>
        <authorList>
            <person name="Yuyama I."/>
            <person name="Kume K."/>
            <person name="Tamura T."/>
            <person name="Inagaki Y."/>
            <person name="Hashimoto T."/>
        </authorList>
    </citation>
    <scope>NUCLEOTIDE SEQUENCE</scope>
    <source>
        <strain evidence="2">NY0171</strain>
    </source>
</reference>
<keyword evidence="1" id="KW-0812">Transmembrane</keyword>
<name>A0ABQ5KVY9_9EUKA</name>
<dbReference type="EMBL" id="BQXS01011269">
    <property type="protein sequence ID" value="GKT36622.1"/>
    <property type="molecule type" value="Genomic_DNA"/>
</dbReference>
<keyword evidence="1" id="KW-0472">Membrane</keyword>
<gene>
    <name evidence="2" type="ORF">ADUPG1_009552</name>
</gene>
<keyword evidence="3" id="KW-1185">Reference proteome</keyword>
<accession>A0ABQ5KVY9</accession>
<protein>
    <submittedName>
        <fullName evidence="2">Uncharacterized protein</fullName>
    </submittedName>
</protein>
<organism evidence="2 3">
    <name type="scientific">Aduncisulcus paluster</name>
    <dbReference type="NCBI Taxonomy" id="2918883"/>
    <lineage>
        <taxon>Eukaryota</taxon>
        <taxon>Metamonada</taxon>
        <taxon>Carpediemonas-like organisms</taxon>
        <taxon>Aduncisulcus</taxon>
    </lineage>
</organism>
<evidence type="ECO:0000256" key="1">
    <source>
        <dbReference type="SAM" id="Phobius"/>
    </source>
</evidence>
<evidence type="ECO:0000313" key="2">
    <source>
        <dbReference type="EMBL" id="GKT36622.1"/>
    </source>
</evidence>